<feature type="modified residue" description="4-aspartylphosphate" evidence="2">
    <location>
        <position position="51"/>
    </location>
</feature>
<keyword evidence="5" id="KW-1185">Reference proteome</keyword>
<keyword evidence="1 2" id="KW-0597">Phosphoprotein</keyword>
<proteinExistence type="predicted"/>
<dbReference type="Pfam" id="PF00072">
    <property type="entry name" value="Response_reg"/>
    <property type="match status" value="1"/>
</dbReference>
<evidence type="ECO:0000256" key="1">
    <source>
        <dbReference type="ARBA" id="ARBA00022553"/>
    </source>
</evidence>
<accession>A0A5B8UZU3</accession>
<sequence length="117" mass="12901">MKRLFIIEDDADVRDMLVFLFENNGHEVIKGDKAVSAEDLDKIKPHVVIIDYKLNGTAGAEVCARLKADELTKTIPVILYSSTEDIPVKGTMADAIAGKSLGLEDLAYLVHRLAFQN</sequence>
<evidence type="ECO:0000313" key="4">
    <source>
        <dbReference type="EMBL" id="QEC64509.1"/>
    </source>
</evidence>
<dbReference type="GO" id="GO:0000160">
    <property type="term" value="P:phosphorelay signal transduction system"/>
    <property type="evidence" value="ECO:0007669"/>
    <property type="project" value="InterPro"/>
</dbReference>
<dbReference type="PANTHER" id="PTHR44591">
    <property type="entry name" value="STRESS RESPONSE REGULATOR PROTEIN 1"/>
    <property type="match status" value="1"/>
</dbReference>
<protein>
    <submittedName>
        <fullName evidence="4">Response regulator</fullName>
    </submittedName>
</protein>
<dbReference type="AlphaFoldDB" id="A0A5B8UZU3"/>
<dbReference type="InterPro" id="IPR001789">
    <property type="entry name" value="Sig_transdc_resp-reg_receiver"/>
</dbReference>
<name>A0A5B8UZU3_9SPHI</name>
<dbReference type="RefSeq" id="WP_147033343.1">
    <property type="nucleotide sequence ID" value="NZ_CP042436.1"/>
</dbReference>
<dbReference type="SMART" id="SM00448">
    <property type="entry name" value="REC"/>
    <property type="match status" value="1"/>
</dbReference>
<evidence type="ECO:0000313" key="5">
    <source>
        <dbReference type="Proteomes" id="UP000321479"/>
    </source>
</evidence>
<dbReference type="InterPro" id="IPR011006">
    <property type="entry name" value="CheY-like_superfamily"/>
</dbReference>
<dbReference type="KEGG" id="mgin:FRZ54_18665"/>
<feature type="domain" description="Response regulatory" evidence="3">
    <location>
        <begin position="3"/>
        <end position="114"/>
    </location>
</feature>
<dbReference type="PANTHER" id="PTHR44591:SF3">
    <property type="entry name" value="RESPONSE REGULATORY DOMAIN-CONTAINING PROTEIN"/>
    <property type="match status" value="1"/>
</dbReference>
<reference evidence="4 5" key="1">
    <citation type="journal article" date="2017" name="Curr. Microbiol.">
        <title>Mucilaginibacter ginsenosidivorans sp. nov., Isolated from Soil of Ginseng Field.</title>
        <authorList>
            <person name="Kim M.M."/>
            <person name="Siddiqi M.Z."/>
            <person name="Im W.T."/>
        </authorList>
    </citation>
    <scope>NUCLEOTIDE SEQUENCE [LARGE SCALE GENOMIC DNA]</scope>
    <source>
        <strain evidence="4 5">Gsoil 3017</strain>
    </source>
</reference>
<dbReference type="InterPro" id="IPR050595">
    <property type="entry name" value="Bact_response_regulator"/>
</dbReference>
<evidence type="ECO:0000256" key="2">
    <source>
        <dbReference type="PROSITE-ProRule" id="PRU00169"/>
    </source>
</evidence>
<dbReference type="PROSITE" id="PS50110">
    <property type="entry name" value="RESPONSE_REGULATORY"/>
    <property type="match status" value="1"/>
</dbReference>
<organism evidence="4 5">
    <name type="scientific">Mucilaginibacter ginsenosidivorans</name>
    <dbReference type="NCBI Taxonomy" id="398053"/>
    <lineage>
        <taxon>Bacteria</taxon>
        <taxon>Pseudomonadati</taxon>
        <taxon>Bacteroidota</taxon>
        <taxon>Sphingobacteriia</taxon>
        <taxon>Sphingobacteriales</taxon>
        <taxon>Sphingobacteriaceae</taxon>
        <taxon>Mucilaginibacter</taxon>
    </lineage>
</organism>
<evidence type="ECO:0000259" key="3">
    <source>
        <dbReference type="PROSITE" id="PS50110"/>
    </source>
</evidence>
<dbReference type="OrthoDB" id="1118837at2"/>
<dbReference type="Proteomes" id="UP000321479">
    <property type="component" value="Chromosome"/>
</dbReference>
<dbReference type="SUPFAM" id="SSF52172">
    <property type="entry name" value="CheY-like"/>
    <property type="match status" value="1"/>
</dbReference>
<dbReference type="Gene3D" id="3.40.50.2300">
    <property type="match status" value="1"/>
</dbReference>
<gene>
    <name evidence="4" type="ORF">FRZ54_18665</name>
</gene>
<dbReference type="EMBL" id="CP042436">
    <property type="protein sequence ID" value="QEC64509.1"/>
    <property type="molecule type" value="Genomic_DNA"/>
</dbReference>